<name>A0A2P2MZR5_RHIMU</name>
<dbReference type="AlphaFoldDB" id="A0A2P2MZR5"/>
<accession>A0A2P2MZR5</accession>
<sequence>MIFLSFIPGFLSAHSNDYVIQNGKIHRLQSGETNPGCTNSRPNFLWFHFILKEQACVLFHCRFVSFPILCPETMNQ</sequence>
<proteinExistence type="predicted"/>
<reference evidence="1" key="1">
    <citation type="submission" date="2018-02" db="EMBL/GenBank/DDBJ databases">
        <title>Rhizophora mucronata_Transcriptome.</title>
        <authorList>
            <person name="Meera S.P."/>
            <person name="Sreeshan A."/>
            <person name="Augustine A."/>
        </authorList>
    </citation>
    <scope>NUCLEOTIDE SEQUENCE</scope>
    <source>
        <tissue evidence="1">Leaf</tissue>
    </source>
</reference>
<organism evidence="1">
    <name type="scientific">Rhizophora mucronata</name>
    <name type="common">Asiatic mangrove</name>
    <dbReference type="NCBI Taxonomy" id="61149"/>
    <lineage>
        <taxon>Eukaryota</taxon>
        <taxon>Viridiplantae</taxon>
        <taxon>Streptophyta</taxon>
        <taxon>Embryophyta</taxon>
        <taxon>Tracheophyta</taxon>
        <taxon>Spermatophyta</taxon>
        <taxon>Magnoliopsida</taxon>
        <taxon>eudicotyledons</taxon>
        <taxon>Gunneridae</taxon>
        <taxon>Pentapetalae</taxon>
        <taxon>rosids</taxon>
        <taxon>fabids</taxon>
        <taxon>Malpighiales</taxon>
        <taxon>Rhizophoraceae</taxon>
        <taxon>Rhizophora</taxon>
    </lineage>
</organism>
<evidence type="ECO:0000313" key="1">
    <source>
        <dbReference type="EMBL" id="MBX35684.1"/>
    </source>
</evidence>
<dbReference type="EMBL" id="GGEC01055200">
    <property type="protein sequence ID" value="MBX35684.1"/>
    <property type="molecule type" value="Transcribed_RNA"/>
</dbReference>
<protein>
    <submittedName>
        <fullName evidence="1">Uncharacterized protein MANES_15G192600</fullName>
    </submittedName>
</protein>